<evidence type="ECO:0000313" key="8">
    <source>
        <dbReference type="EMBL" id="EQD46263.1"/>
    </source>
</evidence>
<dbReference type="Gene3D" id="3.40.50.1010">
    <property type="entry name" value="5'-nuclease"/>
    <property type="match status" value="1"/>
</dbReference>
<keyword evidence="2" id="KW-0540">Nuclease</keyword>
<gene>
    <name evidence="8" type="ORF">B1B_12694</name>
</gene>
<reference evidence="8" key="1">
    <citation type="submission" date="2013-08" db="EMBL/GenBank/DDBJ databases">
        <authorList>
            <person name="Mendez C."/>
            <person name="Richter M."/>
            <person name="Ferrer M."/>
            <person name="Sanchez J."/>
        </authorList>
    </citation>
    <scope>NUCLEOTIDE SEQUENCE</scope>
</reference>
<dbReference type="GO" id="GO:0016787">
    <property type="term" value="F:hydrolase activity"/>
    <property type="evidence" value="ECO:0007669"/>
    <property type="project" value="UniProtKB-KW"/>
</dbReference>
<comment type="caution">
    <text evidence="8">The sequence shown here is derived from an EMBL/GenBank/DDBJ whole genome shotgun (WGS) entry which is preliminary data.</text>
</comment>
<evidence type="ECO:0000259" key="7">
    <source>
        <dbReference type="Pfam" id="PF01850"/>
    </source>
</evidence>
<evidence type="ECO:0000256" key="1">
    <source>
        <dbReference type="ARBA" id="ARBA00001946"/>
    </source>
</evidence>
<comment type="similarity">
    <text evidence="6">Belongs to the PINc/VapC protein family.</text>
</comment>
<dbReference type="PANTHER" id="PTHR33653:SF1">
    <property type="entry name" value="RIBONUCLEASE VAPC2"/>
    <property type="match status" value="1"/>
</dbReference>
<protein>
    <submittedName>
        <fullName evidence="8">PilT domain-containing protein</fullName>
    </submittedName>
</protein>
<dbReference type="CDD" id="cd09854">
    <property type="entry name" value="PIN_VapC-like"/>
    <property type="match status" value="1"/>
</dbReference>
<comment type="cofactor">
    <cofactor evidence="1">
        <name>Mg(2+)</name>
        <dbReference type="ChEBI" id="CHEBI:18420"/>
    </cofactor>
</comment>
<evidence type="ECO:0000256" key="3">
    <source>
        <dbReference type="ARBA" id="ARBA00022723"/>
    </source>
</evidence>
<feature type="domain" description="PIN" evidence="7">
    <location>
        <begin position="27"/>
        <end position="146"/>
    </location>
</feature>
<organism evidence="8">
    <name type="scientific">mine drainage metagenome</name>
    <dbReference type="NCBI Taxonomy" id="410659"/>
    <lineage>
        <taxon>unclassified sequences</taxon>
        <taxon>metagenomes</taxon>
        <taxon>ecological metagenomes</taxon>
    </lineage>
</organism>
<dbReference type="InterPro" id="IPR050556">
    <property type="entry name" value="Type_II_TA_system_RNase"/>
</dbReference>
<dbReference type="GO" id="GO:0004518">
    <property type="term" value="F:nuclease activity"/>
    <property type="evidence" value="ECO:0007669"/>
    <property type="project" value="UniProtKB-KW"/>
</dbReference>
<keyword evidence="5" id="KW-0460">Magnesium</keyword>
<dbReference type="PANTHER" id="PTHR33653">
    <property type="entry name" value="RIBONUCLEASE VAPC2"/>
    <property type="match status" value="1"/>
</dbReference>
<keyword evidence="4" id="KW-0378">Hydrolase</keyword>
<sequence length="158" mass="17312">MRTNCSSCCEVSEPQAATAAVESPIALVDSSVLLDILTDDPTWAAWSEQALARAREEGRLAINPIIYAEISTGFDRIEDLDDAVPASDFAREPLPYQAGFIVGKAFLAYRKRGGQRRSPLPDFYIGAHAAVCGYRLLTRDGARYRTYFPSVDLVTPPP</sequence>
<accession>T0ZNL3</accession>
<dbReference type="GO" id="GO:0046872">
    <property type="term" value="F:metal ion binding"/>
    <property type="evidence" value="ECO:0007669"/>
    <property type="project" value="UniProtKB-KW"/>
</dbReference>
<dbReference type="SUPFAM" id="SSF88723">
    <property type="entry name" value="PIN domain-like"/>
    <property type="match status" value="1"/>
</dbReference>
<name>T0ZNL3_9ZZZZ</name>
<dbReference type="AlphaFoldDB" id="T0ZNL3"/>
<evidence type="ECO:0000256" key="5">
    <source>
        <dbReference type="ARBA" id="ARBA00022842"/>
    </source>
</evidence>
<dbReference type="EMBL" id="AUZY01008332">
    <property type="protein sequence ID" value="EQD46263.1"/>
    <property type="molecule type" value="Genomic_DNA"/>
</dbReference>
<reference evidence="8" key="2">
    <citation type="journal article" date="2014" name="ISME J.">
        <title>Microbial stratification in low pH oxic and suboxic macroscopic growths along an acid mine drainage.</title>
        <authorList>
            <person name="Mendez-Garcia C."/>
            <person name="Mesa V."/>
            <person name="Sprenger R.R."/>
            <person name="Richter M."/>
            <person name="Diez M.S."/>
            <person name="Solano J."/>
            <person name="Bargiela R."/>
            <person name="Golyshina O.V."/>
            <person name="Manteca A."/>
            <person name="Ramos J.L."/>
            <person name="Gallego J.R."/>
            <person name="Llorente I."/>
            <person name="Martins Dos Santos V.A."/>
            <person name="Jensen O.N."/>
            <person name="Pelaez A.I."/>
            <person name="Sanchez J."/>
            <person name="Ferrer M."/>
        </authorList>
    </citation>
    <scope>NUCLEOTIDE SEQUENCE</scope>
</reference>
<keyword evidence="3" id="KW-0479">Metal-binding</keyword>
<dbReference type="InterPro" id="IPR002716">
    <property type="entry name" value="PIN_dom"/>
</dbReference>
<proteinExistence type="inferred from homology"/>
<evidence type="ECO:0000256" key="6">
    <source>
        <dbReference type="ARBA" id="ARBA00038093"/>
    </source>
</evidence>
<evidence type="ECO:0000256" key="4">
    <source>
        <dbReference type="ARBA" id="ARBA00022801"/>
    </source>
</evidence>
<dbReference type="Pfam" id="PF01850">
    <property type="entry name" value="PIN"/>
    <property type="match status" value="1"/>
</dbReference>
<evidence type="ECO:0000256" key="2">
    <source>
        <dbReference type="ARBA" id="ARBA00022722"/>
    </source>
</evidence>
<dbReference type="InterPro" id="IPR029060">
    <property type="entry name" value="PIN-like_dom_sf"/>
</dbReference>